<evidence type="ECO:0008006" key="11">
    <source>
        <dbReference type="Google" id="ProtNLM"/>
    </source>
</evidence>
<evidence type="ECO:0000256" key="8">
    <source>
        <dbReference type="SAM" id="Phobius"/>
    </source>
</evidence>
<evidence type="ECO:0000256" key="4">
    <source>
        <dbReference type="ARBA" id="ARBA00022692"/>
    </source>
</evidence>
<reference evidence="9 10" key="1">
    <citation type="journal article" date="2023" name="Hortic Res">
        <title>Pangenome of water caltrop reveals structural variations and asymmetric subgenome divergence after allopolyploidization.</title>
        <authorList>
            <person name="Zhang X."/>
            <person name="Chen Y."/>
            <person name="Wang L."/>
            <person name="Yuan Y."/>
            <person name="Fang M."/>
            <person name="Shi L."/>
            <person name="Lu R."/>
            <person name="Comes H.P."/>
            <person name="Ma Y."/>
            <person name="Chen Y."/>
            <person name="Huang G."/>
            <person name="Zhou Y."/>
            <person name="Zheng Z."/>
            <person name="Qiu Y."/>
        </authorList>
    </citation>
    <scope>NUCLEOTIDE SEQUENCE [LARGE SCALE GENOMIC DNA]</scope>
    <source>
        <strain evidence="9">F231</strain>
    </source>
</reference>
<keyword evidence="7 8" id="KW-0472">Membrane</keyword>
<dbReference type="GO" id="GO:0005789">
    <property type="term" value="C:endoplasmic reticulum membrane"/>
    <property type="evidence" value="ECO:0007669"/>
    <property type="project" value="UniProtKB-SubCell"/>
</dbReference>
<comment type="caution">
    <text evidence="9">The sequence shown here is derived from an EMBL/GenBank/DDBJ whole genome shotgun (WGS) entry which is preliminary data.</text>
</comment>
<dbReference type="Proteomes" id="UP001346149">
    <property type="component" value="Unassembled WGS sequence"/>
</dbReference>
<feature type="transmembrane region" description="Helical" evidence="8">
    <location>
        <begin position="202"/>
        <end position="221"/>
    </location>
</feature>
<keyword evidence="6 8" id="KW-1133">Transmembrane helix</keyword>
<evidence type="ECO:0000256" key="1">
    <source>
        <dbReference type="ARBA" id="ARBA00004477"/>
    </source>
</evidence>
<dbReference type="InterPro" id="IPR009580">
    <property type="entry name" value="GPI_biosynthesis_protein_Pig-F"/>
</dbReference>
<comment type="pathway">
    <text evidence="2">Glycolipid biosynthesis; glycosylphosphatidylinositol-anchor biosynthesis.</text>
</comment>
<evidence type="ECO:0000256" key="7">
    <source>
        <dbReference type="ARBA" id="ARBA00023136"/>
    </source>
</evidence>
<evidence type="ECO:0000256" key="3">
    <source>
        <dbReference type="ARBA" id="ARBA00022502"/>
    </source>
</evidence>
<keyword evidence="4 8" id="KW-0812">Transmembrane</keyword>
<keyword evidence="5" id="KW-0256">Endoplasmic reticulum</keyword>
<dbReference type="EMBL" id="JAXQNO010000010">
    <property type="protein sequence ID" value="KAK4790236.1"/>
    <property type="molecule type" value="Genomic_DNA"/>
</dbReference>
<dbReference type="GO" id="GO:0006506">
    <property type="term" value="P:GPI anchor biosynthetic process"/>
    <property type="evidence" value="ECO:0007669"/>
    <property type="project" value="UniProtKB-KW"/>
</dbReference>
<evidence type="ECO:0000256" key="2">
    <source>
        <dbReference type="ARBA" id="ARBA00004687"/>
    </source>
</evidence>
<accession>A0AAN7M5B1</accession>
<evidence type="ECO:0000256" key="6">
    <source>
        <dbReference type="ARBA" id="ARBA00022989"/>
    </source>
</evidence>
<evidence type="ECO:0000313" key="10">
    <source>
        <dbReference type="Proteomes" id="UP001346149"/>
    </source>
</evidence>
<organism evidence="9 10">
    <name type="scientific">Trapa natans</name>
    <name type="common">Water chestnut</name>
    <dbReference type="NCBI Taxonomy" id="22666"/>
    <lineage>
        <taxon>Eukaryota</taxon>
        <taxon>Viridiplantae</taxon>
        <taxon>Streptophyta</taxon>
        <taxon>Embryophyta</taxon>
        <taxon>Tracheophyta</taxon>
        <taxon>Spermatophyta</taxon>
        <taxon>Magnoliopsida</taxon>
        <taxon>eudicotyledons</taxon>
        <taxon>Gunneridae</taxon>
        <taxon>Pentapetalae</taxon>
        <taxon>rosids</taxon>
        <taxon>malvids</taxon>
        <taxon>Myrtales</taxon>
        <taxon>Lythraceae</taxon>
        <taxon>Trapa</taxon>
    </lineage>
</organism>
<keyword evidence="10" id="KW-1185">Reference proteome</keyword>
<comment type="subcellular location">
    <subcellularLocation>
        <location evidence="1">Endoplasmic reticulum membrane</location>
        <topology evidence="1">Multi-pass membrane protein</topology>
    </subcellularLocation>
</comment>
<dbReference type="AlphaFoldDB" id="A0AAN7M5B1"/>
<name>A0AAN7M5B1_TRANT</name>
<feature type="transmembrane region" description="Helical" evidence="8">
    <location>
        <begin position="162"/>
        <end position="182"/>
    </location>
</feature>
<keyword evidence="3" id="KW-0337">GPI-anchor biosynthesis</keyword>
<gene>
    <name evidence="9" type="ORF">SAY86_017540</name>
</gene>
<evidence type="ECO:0000313" key="9">
    <source>
        <dbReference type="EMBL" id="KAK4790236.1"/>
    </source>
</evidence>
<dbReference type="Pfam" id="PF06699">
    <property type="entry name" value="PIG-F"/>
    <property type="match status" value="1"/>
</dbReference>
<feature type="transmembrane region" description="Helical" evidence="8">
    <location>
        <begin position="127"/>
        <end position="150"/>
    </location>
</feature>
<sequence length="233" mass="25553">MVKEKVVVAGGTSKKARITGNDASAMGAILVHLMCALGLGIAVWVSQSVESVSLISDPVRTLCVISAIQCPTVILLFSLYRRNPQTCSYLRAVIRGALVLPVGALANALGAIALGAPVGTQYLWRTIWWSCMMSAFTFVPAGSVFGSSWCDWQRIFAYTKPVWFLDYMVCLPAHGAIVGAWFGAWPMPLDWERPWQDWPICVSYGAVLGYLLGMFACVGFISHHNRQQLYKVD</sequence>
<feature type="transmembrane region" description="Helical" evidence="8">
    <location>
        <begin position="23"/>
        <end position="47"/>
    </location>
</feature>
<evidence type="ECO:0000256" key="5">
    <source>
        <dbReference type="ARBA" id="ARBA00022824"/>
    </source>
</evidence>
<feature type="transmembrane region" description="Helical" evidence="8">
    <location>
        <begin position="59"/>
        <end position="80"/>
    </location>
</feature>
<proteinExistence type="predicted"/>
<feature type="transmembrane region" description="Helical" evidence="8">
    <location>
        <begin position="92"/>
        <end position="115"/>
    </location>
</feature>
<protein>
    <recommendedName>
        <fullName evidence="11">Glycosylphosphatidylinositol anchor biosynthesis protein 11</fullName>
    </recommendedName>
</protein>